<evidence type="ECO:0000256" key="3">
    <source>
        <dbReference type="ARBA" id="ARBA00022475"/>
    </source>
</evidence>
<dbReference type="InterPro" id="IPR011527">
    <property type="entry name" value="ABC1_TM_dom"/>
</dbReference>
<feature type="transmembrane region" description="Helical" evidence="10">
    <location>
        <begin position="55"/>
        <end position="73"/>
    </location>
</feature>
<dbReference type="FunFam" id="3.40.50.300:FF:000299">
    <property type="entry name" value="ABC transporter ATP-binding protein/permease"/>
    <property type="match status" value="1"/>
</dbReference>
<sequence length="573" mass="63815">MHEARAFLLGLLQPMKYRIFLGAFLVAATVFGNVGLLATSGVLLTRAAFKPELLLLMPLITGVRFFGTARAALRYAERLFNHSLAFRLLTGLREDLYRRLEPLVPDCVQGYSEGKLYNRLIGDVEILKFFYLRVVSLPLGTALVILGVAGYTALFVPAAGAFLAGALLLSVIAVPLATVRRQIQIDHKRRQLRDALSNAFGDLVHGLFEWQTSAGGDDRQDRVDALAQADLHEQGRGIWTERLAIHGLEFVAHETALVVLLFTLPPVHQGELSPWVLPMLTLVAMASFETVNQMPQALRECWMSIEAAKDLAAIQPPADMPAEGERKPASWDIDIRNLSFNYHRADQAVLKSLNLAITYGRHVAFVGSSGSGKTSLARLLLRLWRPDTGEILIGGVPLDDIDETCLRQHIGYLEQTPSFFNTSLRDNLRLADPQANDAELWQVLKDVHLYDLVASWEDGLDTSILENGCRLSGGERQRLALARIILQNPSVVILDEPLHNLDGVTSRMLEEFLATWAQAKTVILISHDLKTLPLVDFICLFQYGKILASGSHVELIQHSAEYRDLWQLEQERI</sequence>
<dbReference type="GO" id="GO:0008234">
    <property type="term" value="F:cysteine-type peptidase activity"/>
    <property type="evidence" value="ECO:0007669"/>
    <property type="project" value="UniProtKB-KW"/>
</dbReference>
<dbReference type="GO" id="GO:0034775">
    <property type="term" value="P:glutathione transmembrane transport"/>
    <property type="evidence" value="ECO:0007669"/>
    <property type="project" value="InterPro"/>
</dbReference>
<dbReference type="STRING" id="2741.SAMN04489866_11332"/>
<gene>
    <name evidence="13" type="ORF">SAMN04489866_11332</name>
</gene>
<feature type="transmembrane region" description="Helical" evidence="10">
    <location>
        <begin position="20"/>
        <end position="43"/>
    </location>
</feature>
<dbReference type="SMART" id="SM00382">
    <property type="entry name" value="AAA"/>
    <property type="match status" value="1"/>
</dbReference>
<dbReference type="PROSITE" id="PS50929">
    <property type="entry name" value="ABC_TM1F"/>
    <property type="match status" value="1"/>
</dbReference>
<reference evidence="13 14" key="1">
    <citation type="submission" date="2016-10" db="EMBL/GenBank/DDBJ databases">
        <authorList>
            <person name="de Groot N.N."/>
        </authorList>
    </citation>
    <scope>NUCLEOTIDE SEQUENCE [LARGE SCALE GENOMIC DNA]</scope>
    <source>
        <strain evidence="13 14">DSM 20475</strain>
    </source>
</reference>
<dbReference type="InterPro" id="IPR027417">
    <property type="entry name" value="P-loop_NTPase"/>
</dbReference>
<dbReference type="Pfam" id="PF00005">
    <property type="entry name" value="ABC_tran"/>
    <property type="match status" value="1"/>
</dbReference>
<dbReference type="GO" id="GO:0016887">
    <property type="term" value="F:ATP hydrolysis activity"/>
    <property type="evidence" value="ECO:0007669"/>
    <property type="project" value="InterPro"/>
</dbReference>
<dbReference type="GO" id="GO:0015421">
    <property type="term" value="F:ABC-type oligopeptide transporter activity"/>
    <property type="evidence" value="ECO:0007669"/>
    <property type="project" value="TreeGrafter"/>
</dbReference>
<evidence type="ECO:0000256" key="5">
    <source>
        <dbReference type="ARBA" id="ARBA00022741"/>
    </source>
</evidence>
<evidence type="ECO:0000256" key="8">
    <source>
        <dbReference type="ARBA" id="ARBA00022989"/>
    </source>
</evidence>
<dbReference type="Proteomes" id="UP000198995">
    <property type="component" value="Unassembled WGS sequence"/>
</dbReference>
<evidence type="ECO:0000256" key="9">
    <source>
        <dbReference type="ARBA" id="ARBA00023136"/>
    </source>
</evidence>
<dbReference type="PANTHER" id="PTHR43394:SF1">
    <property type="entry name" value="ATP-BINDING CASSETTE SUB-FAMILY B MEMBER 10, MITOCHONDRIAL"/>
    <property type="match status" value="1"/>
</dbReference>
<keyword evidence="4 10" id="KW-0812">Transmembrane</keyword>
<keyword evidence="8 10" id="KW-1133">Transmembrane helix</keyword>
<dbReference type="InterPro" id="IPR003593">
    <property type="entry name" value="AAA+_ATPase"/>
</dbReference>
<evidence type="ECO:0000313" key="14">
    <source>
        <dbReference type="Proteomes" id="UP000198995"/>
    </source>
</evidence>
<dbReference type="Gene3D" id="1.20.1560.10">
    <property type="entry name" value="ABC transporter type 1, transmembrane domain"/>
    <property type="match status" value="1"/>
</dbReference>
<evidence type="ECO:0000256" key="1">
    <source>
        <dbReference type="ARBA" id="ARBA00004651"/>
    </source>
</evidence>
<accession>A0A1G6ZI57</accession>
<keyword evidence="3" id="KW-1003">Cell membrane</keyword>
<feature type="transmembrane region" description="Helical" evidence="10">
    <location>
        <begin position="129"/>
        <end position="149"/>
    </location>
</feature>
<dbReference type="GO" id="GO:0045454">
    <property type="term" value="P:cell redox homeostasis"/>
    <property type="evidence" value="ECO:0007669"/>
    <property type="project" value="InterPro"/>
</dbReference>
<dbReference type="InterPro" id="IPR014223">
    <property type="entry name" value="ABC_CydC/D"/>
</dbReference>
<dbReference type="PANTHER" id="PTHR43394">
    <property type="entry name" value="ATP-DEPENDENT PERMEASE MDL1, MITOCHONDRIAL"/>
    <property type="match status" value="1"/>
</dbReference>
<dbReference type="InterPro" id="IPR039421">
    <property type="entry name" value="Type_1_exporter"/>
</dbReference>
<dbReference type="InterPro" id="IPR036640">
    <property type="entry name" value="ABC1_TM_sf"/>
</dbReference>
<evidence type="ECO:0000256" key="6">
    <source>
        <dbReference type="ARBA" id="ARBA00022807"/>
    </source>
</evidence>
<evidence type="ECO:0000259" key="12">
    <source>
        <dbReference type="PROSITE" id="PS50929"/>
    </source>
</evidence>
<dbReference type="AlphaFoldDB" id="A0A1G6ZI57"/>
<keyword evidence="6" id="KW-0645">Protease</keyword>
<dbReference type="PROSITE" id="PS00211">
    <property type="entry name" value="ABC_TRANSPORTER_1"/>
    <property type="match status" value="1"/>
</dbReference>
<keyword evidence="2" id="KW-0813">Transport</keyword>
<comment type="subcellular location">
    <subcellularLocation>
        <location evidence="1">Cell membrane</location>
        <topology evidence="1">Multi-pass membrane protein</topology>
    </subcellularLocation>
</comment>
<keyword evidence="6" id="KW-0788">Thiol protease</keyword>
<dbReference type="SUPFAM" id="SSF52540">
    <property type="entry name" value="P-loop containing nucleoside triphosphate hydrolases"/>
    <property type="match status" value="1"/>
</dbReference>
<dbReference type="InterPro" id="IPR003439">
    <property type="entry name" value="ABC_transporter-like_ATP-bd"/>
</dbReference>
<dbReference type="PROSITE" id="PS50893">
    <property type="entry name" value="ABC_TRANSPORTER_2"/>
    <property type="match status" value="1"/>
</dbReference>
<proteinExistence type="predicted"/>
<evidence type="ECO:0000256" key="7">
    <source>
        <dbReference type="ARBA" id="ARBA00022840"/>
    </source>
</evidence>
<dbReference type="EMBL" id="FNAF01000013">
    <property type="protein sequence ID" value="SDE02113.1"/>
    <property type="molecule type" value="Genomic_DNA"/>
</dbReference>
<keyword evidence="6" id="KW-0378">Hydrolase</keyword>
<protein>
    <submittedName>
        <fullName evidence="13">ATP-binding cassette, subfamily C, CydC</fullName>
    </submittedName>
</protein>
<evidence type="ECO:0000256" key="4">
    <source>
        <dbReference type="ARBA" id="ARBA00022692"/>
    </source>
</evidence>
<dbReference type="GO" id="GO:0005886">
    <property type="term" value="C:plasma membrane"/>
    <property type="evidence" value="ECO:0007669"/>
    <property type="project" value="UniProtKB-SubCell"/>
</dbReference>
<keyword evidence="9 10" id="KW-0472">Membrane</keyword>
<dbReference type="NCBIfam" id="TIGR02868">
    <property type="entry name" value="CydC"/>
    <property type="match status" value="1"/>
</dbReference>
<feature type="domain" description="ABC transporter" evidence="11">
    <location>
        <begin position="333"/>
        <end position="568"/>
    </location>
</feature>
<evidence type="ECO:0000256" key="2">
    <source>
        <dbReference type="ARBA" id="ARBA00022448"/>
    </source>
</evidence>
<dbReference type="SUPFAM" id="SSF90123">
    <property type="entry name" value="ABC transporter transmembrane region"/>
    <property type="match status" value="1"/>
</dbReference>
<feature type="domain" description="ABC transmembrane type-1" evidence="12">
    <location>
        <begin position="20"/>
        <end position="274"/>
    </location>
</feature>
<feature type="transmembrane region" description="Helical" evidence="10">
    <location>
        <begin position="155"/>
        <end position="179"/>
    </location>
</feature>
<evidence type="ECO:0000256" key="10">
    <source>
        <dbReference type="SAM" id="Phobius"/>
    </source>
</evidence>
<dbReference type="GO" id="GO:0005524">
    <property type="term" value="F:ATP binding"/>
    <property type="evidence" value="ECO:0007669"/>
    <property type="project" value="UniProtKB-KW"/>
</dbReference>
<name>A0A1G6ZI57_PEPNI</name>
<dbReference type="Gene3D" id="3.40.50.300">
    <property type="entry name" value="P-loop containing nucleotide triphosphate hydrolases"/>
    <property type="match status" value="1"/>
</dbReference>
<evidence type="ECO:0000313" key="13">
    <source>
        <dbReference type="EMBL" id="SDE02113.1"/>
    </source>
</evidence>
<organism evidence="13 14">
    <name type="scientific">Peptococcus niger</name>
    <dbReference type="NCBI Taxonomy" id="2741"/>
    <lineage>
        <taxon>Bacteria</taxon>
        <taxon>Bacillati</taxon>
        <taxon>Bacillota</taxon>
        <taxon>Clostridia</taxon>
        <taxon>Eubacteriales</taxon>
        <taxon>Peptococcaceae</taxon>
        <taxon>Peptococcus</taxon>
    </lineage>
</organism>
<evidence type="ECO:0000259" key="11">
    <source>
        <dbReference type="PROSITE" id="PS50893"/>
    </source>
</evidence>
<keyword evidence="7 13" id="KW-0067">ATP-binding</keyword>
<dbReference type="InterPro" id="IPR017871">
    <property type="entry name" value="ABC_transporter-like_CS"/>
</dbReference>
<keyword evidence="14" id="KW-1185">Reference proteome</keyword>
<keyword evidence="5" id="KW-0547">Nucleotide-binding</keyword>